<dbReference type="AlphaFoldDB" id="A0A9P5YJE6"/>
<dbReference type="EMBL" id="MU156029">
    <property type="protein sequence ID" value="KAF9470389.1"/>
    <property type="molecule type" value="Genomic_DNA"/>
</dbReference>
<evidence type="ECO:0000313" key="2">
    <source>
        <dbReference type="Proteomes" id="UP000807469"/>
    </source>
</evidence>
<sequence length="260" mass="29339">MTPRQQESTIGKLLWQQITTVVILKENMRQRSQTPEDAKLRTALENMRYGACTPADIAFLRTLQAGVTSTAKHIYEATFRHVSIITAWNAQKDRINELGCLRFAKDVGYDLTHFYSIDSDSGIEANNSNKKRASLKKKRKNRPLTEHMRNTLWNSSPCTSDHIPGRLSLCLGMPVMIRHNDATELCITKGQEGFVAGWDSCIGPHNKEVLNTLFVELHNPPKDIQIPGLPLNVVPIPRTTTTVKCLLPNDSTRTIHREQV</sequence>
<dbReference type="OrthoDB" id="3247165at2759"/>
<gene>
    <name evidence="1" type="ORF">BDN70DRAFT_821438</name>
</gene>
<reference evidence="1" key="1">
    <citation type="submission" date="2020-11" db="EMBL/GenBank/DDBJ databases">
        <authorList>
            <consortium name="DOE Joint Genome Institute"/>
            <person name="Ahrendt S."/>
            <person name="Riley R."/>
            <person name="Andreopoulos W."/>
            <person name="Labutti K."/>
            <person name="Pangilinan J."/>
            <person name="Ruiz-Duenas F.J."/>
            <person name="Barrasa J.M."/>
            <person name="Sanchez-Garcia M."/>
            <person name="Camarero S."/>
            <person name="Miyauchi S."/>
            <person name="Serrano A."/>
            <person name="Linde D."/>
            <person name="Babiker R."/>
            <person name="Drula E."/>
            <person name="Ayuso-Fernandez I."/>
            <person name="Pacheco R."/>
            <person name="Padilla G."/>
            <person name="Ferreira P."/>
            <person name="Barriuso J."/>
            <person name="Kellner H."/>
            <person name="Castanera R."/>
            <person name="Alfaro M."/>
            <person name="Ramirez L."/>
            <person name="Pisabarro A.G."/>
            <person name="Kuo A."/>
            <person name="Tritt A."/>
            <person name="Lipzen A."/>
            <person name="He G."/>
            <person name="Yan M."/>
            <person name="Ng V."/>
            <person name="Cullen D."/>
            <person name="Martin F."/>
            <person name="Rosso M.-N."/>
            <person name="Henrissat B."/>
            <person name="Hibbett D."/>
            <person name="Martinez A.T."/>
            <person name="Grigoriev I.V."/>
        </authorList>
    </citation>
    <scope>NUCLEOTIDE SEQUENCE</scope>
    <source>
        <strain evidence="1">CIRM-BRFM 674</strain>
    </source>
</reference>
<keyword evidence="2" id="KW-1185">Reference proteome</keyword>
<dbReference type="Proteomes" id="UP000807469">
    <property type="component" value="Unassembled WGS sequence"/>
</dbReference>
<protein>
    <submittedName>
        <fullName evidence="1">Uncharacterized protein</fullName>
    </submittedName>
</protein>
<organism evidence="1 2">
    <name type="scientific">Pholiota conissans</name>
    <dbReference type="NCBI Taxonomy" id="109636"/>
    <lineage>
        <taxon>Eukaryota</taxon>
        <taxon>Fungi</taxon>
        <taxon>Dikarya</taxon>
        <taxon>Basidiomycota</taxon>
        <taxon>Agaricomycotina</taxon>
        <taxon>Agaricomycetes</taxon>
        <taxon>Agaricomycetidae</taxon>
        <taxon>Agaricales</taxon>
        <taxon>Agaricineae</taxon>
        <taxon>Strophariaceae</taxon>
        <taxon>Pholiota</taxon>
    </lineage>
</organism>
<proteinExistence type="predicted"/>
<accession>A0A9P5YJE6</accession>
<name>A0A9P5YJE6_9AGAR</name>
<comment type="caution">
    <text evidence="1">The sequence shown here is derived from an EMBL/GenBank/DDBJ whole genome shotgun (WGS) entry which is preliminary data.</text>
</comment>
<evidence type="ECO:0000313" key="1">
    <source>
        <dbReference type="EMBL" id="KAF9470389.1"/>
    </source>
</evidence>
<feature type="non-terminal residue" evidence="1">
    <location>
        <position position="260"/>
    </location>
</feature>